<accession>A0ABS5DRI7</accession>
<dbReference type="RefSeq" id="WP_210805008.1">
    <property type="nucleotide sequence ID" value="NZ_JAGQDG010000001.1"/>
</dbReference>
<comment type="caution">
    <text evidence="2">The sequence shown here is derived from an EMBL/GenBank/DDBJ whole genome shotgun (WGS) entry which is preliminary data.</text>
</comment>
<keyword evidence="3" id="KW-1185">Reference proteome</keyword>
<feature type="domain" description="BioF2-like acetyltransferase" evidence="1">
    <location>
        <begin position="170"/>
        <end position="293"/>
    </location>
</feature>
<dbReference type="Proteomes" id="UP000672097">
    <property type="component" value="Unassembled WGS sequence"/>
</dbReference>
<sequence length="328" mass="36164">MTGRAVDFRFEPYTPAQRARWNSFVARSVNGTFLFDRGFMEYHAQRFDDASLLVWRGERLLALLPAHRVGDHCLSHAGLSYGGLVLAQPLGAATLLALMQSLQRHWAGQGVRSLLYKTVPSIYHQLPCEDDRYALFRCHASLVRREVLSVIGPSPAHWPKARRKPLSGALRQRGGLTLAQVQGADQPAAWGAFWAMLTAELAARHQSAPVHSLEEMLLLAQRFAGHIQLRLAWQGEAVIAGMVLFETATVSHVQYMAASVAARRCAALDQLIEQAIVQAQAAGRWFDFGHSNEAGGQVLNEGLCFYKESFGASTVVHDHYLLPCDPGA</sequence>
<dbReference type="InterPro" id="IPR038740">
    <property type="entry name" value="BioF2-like_GNAT_dom"/>
</dbReference>
<dbReference type="InterPro" id="IPR016181">
    <property type="entry name" value="Acyl_CoA_acyltransferase"/>
</dbReference>
<keyword evidence="2" id="KW-0808">Transferase</keyword>
<evidence type="ECO:0000313" key="2">
    <source>
        <dbReference type="EMBL" id="MBQ0933747.1"/>
    </source>
</evidence>
<keyword evidence="2" id="KW-0012">Acyltransferase</keyword>
<dbReference type="SUPFAM" id="SSF55729">
    <property type="entry name" value="Acyl-CoA N-acyltransferases (Nat)"/>
    <property type="match status" value="1"/>
</dbReference>
<dbReference type="Pfam" id="PF13480">
    <property type="entry name" value="Acetyltransf_6"/>
    <property type="match status" value="1"/>
</dbReference>
<evidence type="ECO:0000259" key="1">
    <source>
        <dbReference type="Pfam" id="PF13480"/>
    </source>
</evidence>
<name>A0ABS5DRI7_9BURK</name>
<reference evidence="2 3" key="1">
    <citation type="submission" date="2021-04" db="EMBL/GenBank/DDBJ databases">
        <title>The genome sequence of type strain Ideonella paludis KCTC 32238.</title>
        <authorList>
            <person name="Liu Y."/>
        </authorList>
    </citation>
    <scope>NUCLEOTIDE SEQUENCE [LARGE SCALE GENOMIC DNA]</scope>
    <source>
        <strain evidence="2 3">KCTC 32238</strain>
    </source>
</reference>
<organism evidence="2 3">
    <name type="scientific">Ideonella paludis</name>
    <dbReference type="NCBI Taxonomy" id="1233411"/>
    <lineage>
        <taxon>Bacteria</taxon>
        <taxon>Pseudomonadati</taxon>
        <taxon>Pseudomonadota</taxon>
        <taxon>Betaproteobacteria</taxon>
        <taxon>Burkholderiales</taxon>
        <taxon>Sphaerotilaceae</taxon>
        <taxon>Ideonella</taxon>
    </lineage>
</organism>
<dbReference type="GO" id="GO:0016746">
    <property type="term" value="F:acyltransferase activity"/>
    <property type="evidence" value="ECO:0007669"/>
    <property type="project" value="UniProtKB-KW"/>
</dbReference>
<protein>
    <submittedName>
        <fullName evidence="2">GNAT family N-acetyltransferase</fullName>
        <ecNumber evidence="2">2.3.1.-</ecNumber>
    </submittedName>
</protein>
<evidence type="ECO:0000313" key="3">
    <source>
        <dbReference type="Proteomes" id="UP000672097"/>
    </source>
</evidence>
<gene>
    <name evidence="2" type="ORF">KAK11_00295</name>
</gene>
<dbReference type="EMBL" id="JAGQDG010000001">
    <property type="protein sequence ID" value="MBQ0933747.1"/>
    <property type="molecule type" value="Genomic_DNA"/>
</dbReference>
<dbReference type="EC" id="2.3.1.-" evidence="2"/>
<proteinExistence type="predicted"/>
<dbReference type="Gene3D" id="3.40.630.30">
    <property type="match status" value="1"/>
</dbReference>